<feature type="compositionally biased region" description="Low complexity" evidence="1">
    <location>
        <begin position="19"/>
        <end position="35"/>
    </location>
</feature>
<dbReference type="Pfam" id="PF26608">
    <property type="entry name" value="DUF8190"/>
    <property type="match status" value="1"/>
</dbReference>
<feature type="region of interest" description="Disordered" evidence="1">
    <location>
        <begin position="1935"/>
        <end position="1991"/>
    </location>
</feature>
<dbReference type="OrthoDB" id="2690723at2759"/>
<feature type="compositionally biased region" description="Basic and acidic residues" evidence="1">
    <location>
        <begin position="1241"/>
        <end position="1251"/>
    </location>
</feature>
<protein>
    <recommendedName>
        <fullName evidence="2">DUF8190 domain-containing protein</fullName>
    </recommendedName>
</protein>
<evidence type="ECO:0000313" key="3">
    <source>
        <dbReference type="EMBL" id="KAG6369061.1"/>
    </source>
</evidence>
<sequence length="2815" mass="317751">MGGKKKATAKGRPGGVRESAGTSGAAKGGTTTTTTKTKKVGETLLLDKRASGEGRLEEPVARKVNLEQQARKAIIGYARVDLIKMRNEFKFGQWNPRRLVEGQVNRLVQSFLTKGADRFSVMKAIPLVVSPSDVKKTTYATNYTVETDSTKDLPILELENAAEGKQRLVAAGGQHRVHAVAEWVKFLEKKQGELQRERQTLEKQDADAVTSAEIGRENNVQKVKRDTLEETLALGGQWMVILYDAGKVTDALGLHLAENESDHVFRQTPEEALLHLFKTMKVNGETYLDAEPKEGVKGTPRKCLELLSQEYVWETLERLEPTGIHMFDDRGDMKLNALWSTMLGTGGGIIAHMVMQMEAYVCQCFNEVEVDEKRVDALLATIYNEEVSDHDACKEARKELRQIYREMKASGAKMKGARGAGFEIRRCMDDVFLQNLGPGTEVEVMFANQTSYRWHSGVFKYMDDLVDALPNVIETILTTGSGESEGGDDSERDDIASLKWCVAKIKVLRCIVWQTNAEESKSVVPFMSRSAYSHMVKQLERIDKSLLEFCRWWEPLIDMVSVIGIHWTPGSASAAMVRSILCHRDIQEGRRLQCTRNIVYVIWNNYGSFLNMEKQLVDISAPTRITKQAKLLSIFGTTSQGTDTKELRQARQETSGVTASKKKKKTATKKGKKGTVRDTEKSSTKKKGKGKVKKEPTTTEEDDDDDDDDEDDEDVEVSESPGSDSDDEEGKEVTKEEKDRVRRETVMQRYTDLVERHEEWDEMSKVLIESKPDGREKTAPVLDFTKSRPSFTRPWKKLSRLPRGTRTTLSRGLTFVDWSGWEWKNIPRSSFGRGMRVLAAAAIAESSVTTSYRPEMVLSKESGGAAAIRVRAQEAVSKYLVPKDPGQTLELYQTTLKDMLRVASASQGVKEGTETVFMEGRLPPKGYVSWPDGIYLIPPKNGVAVHVVEHELARLERERSLGDQQRAVQKAIDGIQKLPVAWHDATGRSQLRDNPMLDKEVATVLHKLVEALNLNAYRQRVKETRTVPLNPTDAQVPSERLHVVIRSKVPVVGHDNDNDNDKEFLLGVPKMFQLQEIPTKAQSIQHLEDLAEKYYAQMVKHRKSSAEKLVAADTSSLSSMDDGDRNEKTDKTDPKYMDKDSDKADYLYPRQYDSLSCNWAPRPNACMHARYDVPDQRRVETLPTPLRLRTISTHSHSPTIHTVSSSDHATMASKFRHVPLIRRPRLSPELDEVEEMEEDDKSLSPKHVERDIMDKYTTLNDSDDDENDGTAPATKPNIVATQVILSPPRALKQSRKRERALTMSSTSSKDGTAVKPSRQIHKGLPSESYRVTVSTSSLPLTTRAGIQAIIYSFIHSPTTDTRYILPRHCIGPLGCHIRADNLVQVPPRSQDTSSTPSPPSLYPITLPRIPCLTSSRKLAAMTSFLLSSGKSSSCLMPLYPRLSYDDKHRDDDVLVDDGDHDVPYDATDVPRRLSANDAPNQHEIEAAVYNHGMDVNANEHITLFHNAAIKTIPFSALRRIWEQNNRKNALRLLSGRHRLEIDDHLTIDTATQNVIPTVGPHFLDFVMYIGDRRGLDAVLSNERADHTWRCHLNFGGIQRIWPDSKAAHLPFDHHGRMMCIGKRKEEQVWLAMVPNEWLVPDHPFNATGHWPRLATDSTSAMSTRHALMLVMFFAHIFHDMRLRDFTCRQEYPEPLSRRTVNEASDILHGEASRDVDLRILDLQRVHERFVDHWDEWVARAPASWKTDRFLLDNMPVAVTMRYGQNQPILIPNQATPERQTWKRDHRYDHIKHFTFSVASHIGFIEVEEWEDLPRAEVAAKHPMAYDCHMPETRRHINLLTYPFESDFGDVLNAYDEDGFRIIRQKIVSHRSTGMLMDLSLAHTLFQSNEDDFGQVRNDVKYTVYPLAFTRNLGNVQADGVMVAFERRMNMIDSKLRRGIPAAEQDPGEERRRRRNERRLGLAEREVHSSDDEEDPEEVDVEMPDQDRRATPPLLHSVCSQIYNVISHRVRDAAKFHDVQLGLVTTSLAGTTATTLPSKNRWQRNVDRCRGDLPHVRCAEKIAGPRQPQTMRFENTYRLDVQRLPERKRSGDVIYAEVVSPLTRSWAHPTVLESIKGCCKVLTNDVVPELFQCATYPLTCLIEHIWNRHEPLLKDGYAVDPFELEMIAMLERTLNYAHTGSGRVLTRTLMDRAWLSLSLVNDGLPCISNTFIQAGSLSSGLINIHREKWPVHPVTQIPLTASQRSQELTYGKHHFSRYIASFTIKLAMKYIPGMDNVDDESDPVRILTVYAAEVSLKSLINDVRMLVKDAVLKELTPIIDEGDLDAIAARSRKKALHRWFKSKNPLSLEKESHPALIEATVKPVDGVMELKAARPASITVTQFVEDIIGHCSAENPRRKPPFIADGQFVHVTRAAIREVTEFATRQGSCTGKQLQTVIRDGFVTACHTLKINQVPWSAPPPPGRRGAPSTRVMHDVWMGLGAKNAADLPTSAAIQDNEMLPAAIARRTSQKITMSDSRGEWYATEIRLKTFHTVLHKSIAPLEILHGTSEGGAGEAYIHEAHAFALATFNISIPIHHLAIIAGIVCAGLLPKIFACKEVLKEDVPSLQSDFVTFTRSLDWVSREARSRGVTDGPIFLRSVVIFIINLYEEDSPIAKRQRNKQSNSKWVCKHTLYLLQTGIKGITTFLLCRLGLAKPVTNKAFGSAIWKTDIRPLVDVEIMTLYQNVISRIKRDKKYGGYDAVEYMMGKSTADAVAKGGYAIARPTSERIEEAGVQQTRIGGEGIKRIEREWEEEEYVSADMAGKQGQQRKVSRKYY</sequence>
<feature type="domain" description="DUF8190" evidence="2">
    <location>
        <begin position="1588"/>
        <end position="1703"/>
    </location>
</feature>
<feature type="region of interest" description="Disordered" evidence="1">
    <location>
        <begin position="1106"/>
        <end position="1141"/>
    </location>
</feature>
<reference evidence="3" key="1">
    <citation type="submission" date="2021-03" db="EMBL/GenBank/DDBJ databases">
        <title>Evolutionary innovations through gain and loss of genes in the ectomycorrhizal Boletales.</title>
        <authorList>
            <person name="Wu G."/>
            <person name="Miyauchi S."/>
            <person name="Morin E."/>
            <person name="Yang Z.-L."/>
            <person name="Xu J."/>
            <person name="Martin F.M."/>
        </authorList>
    </citation>
    <scope>NUCLEOTIDE SEQUENCE</scope>
    <source>
        <strain evidence="3">BR01</strain>
    </source>
</reference>
<accession>A0A8I3A1Y7</accession>
<evidence type="ECO:0000259" key="2">
    <source>
        <dbReference type="Pfam" id="PF26608"/>
    </source>
</evidence>
<feature type="compositionally biased region" description="Acidic residues" evidence="1">
    <location>
        <begin position="1970"/>
        <end position="1983"/>
    </location>
</feature>
<feature type="compositionally biased region" description="Acidic residues" evidence="1">
    <location>
        <begin position="698"/>
        <end position="717"/>
    </location>
</feature>
<proteinExistence type="predicted"/>
<feature type="compositionally biased region" description="Acidic residues" evidence="1">
    <location>
        <begin position="1231"/>
        <end position="1240"/>
    </location>
</feature>
<feature type="region of interest" description="Disordered" evidence="1">
    <location>
        <begin position="1231"/>
        <end position="1251"/>
    </location>
</feature>
<dbReference type="Proteomes" id="UP000683000">
    <property type="component" value="Unassembled WGS sequence"/>
</dbReference>
<feature type="region of interest" description="Disordered" evidence="1">
    <location>
        <begin position="642"/>
        <end position="742"/>
    </location>
</feature>
<evidence type="ECO:0000313" key="4">
    <source>
        <dbReference type="Proteomes" id="UP000683000"/>
    </source>
</evidence>
<feature type="compositionally biased region" description="Basic and acidic residues" evidence="1">
    <location>
        <begin position="1957"/>
        <end position="1969"/>
    </location>
</feature>
<evidence type="ECO:0000256" key="1">
    <source>
        <dbReference type="SAM" id="MobiDB-lite"/>
    </source>
</evidence>
<keyword evidence="4" id="KW-1185">Reference proteome</keyword>
<organism evidence="3 4">
    <name type="scientific">Boletus reticuloceps</name>
    <dbReference type="NCBI Taxonomy" id="495285"/>
    <lineage>
        <taxon>Eukaryota</taxon>
        <taxon>Fungi</taxon>
        <taxon>Dikarya</taxon>
        <taxon>Basidiomycota</taxon>
        <taxon>Agaricomycotina</taxon>
        <taxon>Agaricomycetes</taxon>
        <taxon>Agaricomycetidae</taxon>
        <taxon>Boletales</taxon>
        <taxon>Boletineae</taxon>
        <taxon>Boletaceae</taxon>
        <taxon>Boletoideae</taxon>
        <taxon>Boletus</taxon>
    </lineage>
</organism>
<feature type="compositionally biased region" description="Basic and acidic residues" evidence="1">
    <location>
        <begin position="731"/>
        <end position="742"/>
    </location>
</feature>
<feature type="region of interest" description="Disordered" evidence="1">
    <location>
        <begin position="1"/>
        <end position="46"/>
    </location>
</feature>
<dbReference type="InterPro" id="IPR058503">
    <property type="entry name" value="DUF8190"/>
</dbReference>
<comment type="caution">
    <text evidence="3">The sequence shown here is derived from an EMBL/GenBank/DDBJ whole genome shotgun (WGS) entry which is preliminary data.</text>
</comment>
<feature type="region of interest" description="Disordered" evidence="1">
    <location>
        <begin position="1289"/>
        <end position="1326"/>
    </location>
</feature>
<feature type="compositionally biased region" description="Basic residues" evidence="1">
    <location>
        <begin position="660"/>
        <end position="674"/>
    </location>
</feature>
<feature type="compositionally biased region" description="Basic and acidic residues" evidence="1">
    <location>
        <begin position="1122"/>
        <end position="1141"/>
    </location>
</feature>
<gene>
    <name evidence="3" type="ORF">JVT61DRAFT_1888</name>
</gene>
<name>A0A8I3A1Y7_9AGAM</name>
<dbReference type="EMBL" id="JAGFBS010000111">
    <property type="protein sequence ID" value="KAG6369061.1"/>
    <property type="molecule type" value="Genomic_DNA"/>
</dbReference>